<proteinExistence type="predicted"/>
<evidence type="ECO:0000313" key="6">
    <source>
        <dbReference type="EMBL" id="RKR00250.1"/>
    </source>
</evidence>
<dbReference type="OrthoDB" id="9781976at2"/>
<dbReference type="GO" id="GO:0022857">
    <property type="term" value="F:transmembrane transporter activity"/>
    <property type="evidence" value="ECO:0007669"/>
    <property type="project" value="InterPro"/>
</dbReference>
<dbReference type="PANTHER" id="PTHR23521">
    <property type="entry name" value="TRANSPORTER MFS SUPERFAMILY"/>
    <property type="match status" value="1"/>
</dbReference>
<feature type="transmembrane region" description="Helical" evidence="4">
    <location>
        <begin position="286"/>
        <end position="305"/>
    </location>
</feature>
<dbReference type="Gene3D" id="1.20.1250.20">
    <property type="entry name" value="MFS general substrate transporter like domains"/>
    <property type="match status" value="2"/>
</dbReference>
<evidence type="ECO:0000256" key="2">
    <source>
        <dbReference type="ARBA" id="ARBA00022989"/>
    </source>
</evidence>
<dbReference type="AlphaFoldDB" id="A0A495DD78"/>
<dbReference type="InterPro" id="IPR036259">
    <property type="entry name" value="MFS_trans_sf"/>
</dbReference>
<dbReference type="Proteomes" id="UP000273675">
    <property type="component" value="Unassembled WGS sequence"/>
</dbReference>
<dbReference type="InterPro" id="IPR020846">
    <property type="entry name" value="MFS_dom"/>
</dbReference>
<dbReference type="EMBL" id="RBIM01000003">
    <property type="protein sequence ID" value="RKR00250.1"/>
    <property type="molecule type" value="Genomic_DNA"/>
</dbReference>
<feature type="transmembrane region" description="Helical" evidence="4">
    <location>
        <begin position="140"/>
        <end position="160"/>
    </location>
</feature>
<feature type="transmembrane region" description="Helical" evidence="4">
    <location>
        <begin position="346"/>
        <end position="368"/>
    </location>
</feature>
<gene>
    <name evidence="6" type="ORF">C7435_1454</name>
</gene>
<accession>A0A495DD78</accession>
<feature type="transmembrane region" description="Helical" evidence="4">
    <location>
        <begin position="258"/>
        <end position="274"/>
    </location>
</feature>
<dbReference type="GO" id="GO:0005886">
    <property type="term" value="C:plasma membrane"/>
    <property type="evidence" value="ECO:0007669"/>
    <property type="project" value="TreeGrafter"/>
</dbReference>
<feature type="transmembrane region" description="Helical" evidence="4">
    <location>
        <begin position="84"/>
        <end position="102"/>
    </location>
</feature>
<protein>
    <submittedName>
        <fullName evidence="6">Putative MFS family arabinose efflux permease</fullName>
    </submittedName>
</protein>
<evidence type="ECO:0000259" key="5">
    <source>
        <dbReference type="PROSITE" id="PS50850"/>
    </source>
</evidence>
<comment type="caution">
    <text evidence="6">The sequence shown here is derived from an EMBL/GenBank/DDBJ whole genome shotgun (WGS) entry which is preliminary data.</text>
</comment>
<feature type="transmembrane region" description="Helical" evidence="4">
    <location>
        <begin position="55"/>
        <end position="77"/>
    </location>
</feature>
<keyword evidence="2 4" id="KW-1133">Transmembrane helix</keyword>
<evidence type="ECO:0000256" key="1">
    <source>
        <dbReference type="ARBA" id="ARBA00022692"/>
    </source>
</evidence>
<feature type="transmembrane region" description="Helical" evidence="4">
    <location>
        <begin position="311"/>
        <end position="334"/>
    </location>
</feature>
<evidence type="ECO:0000256" key="4">
    <source>
        <dbReference type="SAM" id="Phobius"/>
    </source>
</evidence>
<feature type="transmembrane region" description="Helical" evidence="4">
    <location>
        <begin position="374"/>
        <end position="393"/>
    </location>
</feature>
<dbReference type="PROSITE" id="PS50850">
    <property type="entry name" value="MFS"/>
    <property type="match status" value="1"/>
</dbReference>
<reference evidence="6 7" key="1">
    <citation type="submission" date="2018-10" db="EMBL/GenBank/DDBJ databases">
        <title>Genomic Encyclopedia of Type Strains, Phase IV (KMG-IV): sequencing the most valuable type-strain genomes for metagenomic binning, comparative biology and taxonomic classification.</title>
        <authorList>
            <person name="Goeker M."/>
        </authorList>
    </citation>
    <scope>NUCLEOTIDE SEQUENCE [LARGE SCALE GENOMIC DNA]</scope>
    <source>
        <strain evidence="6 7">DSM 4734</strain>
    </source>
</reference>
<feature type="transmembrane region" description="Helical" evidence="4">
    <location>
        <begin position="172"/>
        <end position="191"/>
    </location>
</feature>
<evidence type="ECO:0000313" key="7">
    <source>
        <dbReference type="Proteomes" id="UP000273675"/>
    </source>
</evidence>
<dbReference type="Pfam" id="PF07690">
    <property type="entry name" value="MFS_1"/>
    <property type="match status" value="1"/>
</dbReference>
<sequence length="409" mass="41753">MTAAPPAPASLPGKRAALCLIALSQILALSIWFAGAAALPALIDAAAISPLRQAMLTSSVQLGFVAGALASAGLGLADRIVPQRLFAAGAIIAALANLLALMLDPGGIAMIASRMVAGAALALVYPVGMKLAASWARGDAGFLVGLLVGALTLGSALPFAFNLANAVPDWRLPFAASALAALLAAAAILFARGGPGLRPAAPFDPGAALLAIRDPALRLTNLGYLGHMWELYAMWAWIGPFAHAYWQQYDAPARLGDLTAFVVVASGALACLAAGRLADRLGRTRIAMLALAISGSCALLVGPAFGLPPWIMLPLLIVWGMAVIADSAQFSAAITELAPPERTGTLLTLQTAMGFALTVITVQALGAWIGWVGWNWGFAPLAIGPAVGVWAMARLRARPEAGKLAGGRG</sequence>
<dbReference type="PANTHER" id="PTHR23521:SF3">
    <property type="entry name" value="MFS TRANSPORTER"/>
    <property type="match status" value="1"/>
</dbReference>
<keyword evidence="1 4" id="KW-0812">Transmembrane</keyword>
<organism evidence="6 7">
    <name type="scientific">Maricaulis maris</name>
    <dbReference type="NCBI Taxonomy" id="74318"/>
    <lineage>
        <taxon>Bacteria</taxon>
        <taxon>Pseudomonadati</taxon>
        <taxon>Pseudomonadota</taxon>
        <taxon>Alphaproteobacteria</taxon>
        <taxon>Maricaulales</taxon>
        <taxon>Maricaulaceae</taxon>
        <taxon>Maricaulis</taxon>
    </lineage>
</organism>
<feature type="domain" description="Major facilitator superfamily (MFS) profile" evidence="5">
    <location>
        <begin position="216"/>
        <end position="409"/>
    </location>
</feature>
<dbReference type="SUPFAM" id="SSF103473">
    <property type="entry name" value="MFS general substrate transporter"/>
    <property type="match status" value="1"/>
</dbReference>
<evidence type="ECO:0000256" key="3">
    <source>
        <dbReference type="ARBA" id="ARBA00023136"/>
    </source>
</evidence>
<feature type="transmembrane region" description="Helical" evidence="4">
    <location>
        <begin position="108"/>
        <end position="128"/>
    </location>
</feature>
<dbReference type="RefSeq" id="WP_121210589.1">
    <property type="nucleotide sequence ID" value="NZ_RBIM01000003.1"/>
</dbReference>
<keyword evidence="3 4" id="KW-0472">Membrane</keyword>
<dbReference type="InterPro" id="IPR011701">
    <property type="entry name" value="MFS"/>
</dbReference>
<feature type="transmembrane region" description="Helical" evidence="4">
    <location>
        <begin position="228"/>
        <end position="246"/>
    </location>
</feature>
<name>A0A495DD78_9PROT</name>